<evidence type="ECO:0000313" key="1">
    <source>
        <dbReference type="EMBL" id="GMM52795.1"/>
    </source>
</evidence>
<dbReference type="EMBL" id="BTGC01000008">
    <property type="protein sequence ID" value="GMM52795.1"/>
    <property type="molecule type" value="Genomic_DNA"/>
</dbReference>
<dbReference type="PANTHER" id="PTHR10933:SF9">
    <property type="entry name" value="IMMUNOGLOBULIN-BINDING PROTEIN 1"/>
    <property type="match status" value="1"/>
</dbReference>
<reference evidence="1 2" key="1">
    <citation type="journal article" date="2023" name="Elife">
        <title>Identification of key yeast species and microbe-microbe interactions impacting larval growth of Drosophila in the wild.</title>
        <authorList>
            <person name="Mure A."/>
            <person name="Sugiura Y."/>
            <person name="Maeda R."/>
            <person name="Honda K."/>
            <person name="Sakurai N."/>
            <person name="Takahashi Y."/>
            <person name="Watada M."/>
            <person name="Katoh T."/>
            <person name="Gotoh A."/>
            <person name="Gotoh Y."/>
            <person name="Taniguchi I."/>
            <person name="Nakamura K."/>
            <person name="Hayashi T."/>
            <person name="Katayama T."/>
            <person name="Uemura T."/>
            <person name="Hattori Y."/>
        </authorList>
    </citation>
    <scope>NUCLEOTIDE SEQUENCE [LARGE SCALE GENOMIC DNA]</scope>
    <source>
        <strain evidence="1 2">SB-73</strain>
    </source>
</reference>
<dbReference type="GO" id="GO:0035303">
    <property type="term" value="P:regulation of dephosphorylation"/>
    <property type="evidence" value="ECO:0007669"/>
    <property type="project" value="TreeGrafter"/>
</dbReference>
<keyword evidence="2" id="KW-1185">Reference proteome</keyword>
<evidence type="ECO:0000313" key="2">
    <source>
        <dbReference type="Proteomes" id="UP001362899"/>
    </source>
</evidence>
<dbReference type="Pfam" id="PF04177">
    <property type="entry name" value="TAP42"/>
    <property type="match status" value="1"/>
</dbReference>
<dbReference type="GO" id="GO:0009966">
    <property type="term" value="P:regulation of signal transduction"/>
    <property type="evidence" value="ECO:0007669"/>
    <property type="project" value="InterPro"/>
</dbReference>
<dbReference type="Proteomes" id="UP001362899">
    <property type="component" value="Unassembled WGS sequence"/>
</dbReference>
<organism evidence="1 2">
    <name type="scientific">Starmerella bacillaris</name>
    <name type="common">Yeast</name>
    <name type="synonym">Candida zemplinina</name>
    <dbReference type="NCBI Taxonomy" id="1247836"/>
    <lineage>
        <taxon>Eukaryota</taxon>
        <taxon>Fungi</taxon>
        <taxon>Dikarya</taxon>
        <taxon>Ascomycota</taxon>
        <taxon>Saccharomycotina</taxon>
        <taxon>Dipodascomycetes</taxon>
        <taxon>Dipodascales</taxon>
        <taxon>Trichomonascaceae</taxon>
        <taxon>Starmerella</taxon>
    </lineage>
</organism>
<gene>
    <name evidence="1" type="ORF">DASB73_037580</name>
</gene>
<protein>
    <submittedName>
        <fullName evidence="1">Tap42 protein</fullName>
    </submittedName>
</protein>
<dbReference type="GO" id="GO:0005829">
    <property type="term" value="C:cytosol"/>
    <property type="evidence" value="ECO:0007669"/>
    <property type="project" value="TreeGrafter"/>
</dbReference>
<name>A0AAV5RMN6_STABA</name>
<dbReference type="GO" id="GO:0051721">
    <property type="term" value="F:protein phosphatase 2A binding"/>
    <property type="evidence" value="ECO:0007669"/>
    <property type="project" value="TreeGrafter"/>
</dbReference>
<dbReference type="PANTHER" id="PTHR10933">
    <property type="entry name" value="IMMUNOGLOBULIN-BINDING PROTEIN 1"/>
    <property type="match status" value="1"/>
</dbReference>
<accession>A0AAV5RMN6</accession>
<dbReference type="InterPro" id="IPR007304">
    <property type="entry name" value="TAP46-like"/>
</dbReference>
<comment type="caution">
    <text evidence="1">The sequence shown here is derived from an EMBL/GenBank/DDBJ whole genome shotgun (WGS) entry which is preliminary data.</text>
</comment>
<dbReference type="InterPro" id="IPR038511">
    <property type="entry name" value="TAP42/TAP46-like_sf"/>
</dbReference>
<dbReference type="AlphaFoldDB" id="A0AAV5RMN6"/>
<proteinExistence type="predicted"/>
<sequence>MSTAGSNRVYKADRFSKQWAETLAMIDTLNSGDLHALSSEYRLLHAKCLDALSQLLQQVEYLRVYSDADSIDDLSSKQLKYLNLNFYIAAVLERTTIDTSKTAVDARISIAHMAIRKYIEFHYLLKSLKLLNDSDANRLDFLDSVGVEAPLDLSAVAFKIVDCKIKLNSTARLSKSKMFFEKCRAYVDSFNKDNEEEVRTAEIARLNYHFDLAWKSISNLMEEVSLLSGMAKRFKNEPLKERPVPFIPSAYIGDFVRNTMSQEGTTFQEINDKRMKPQNQNINNQYSSKVESFNPRADNKLVNNAGKILRPFTILPDSASKDRLRNSVYGTGQRLPTITIEELVEKELANQAKPGLTKEEIKELQNEDDEDYVDALTMKARKWDDFVEKTPKGSGNTMNLG</sequence>
<dbReference type="Gene3D" id="1.25.40.540">
    <property type="entry name" value="TAP42-like family"/>
    <property type="match status" value="1"/>
</dbReference>